<dbReference type="RefSeq" id="WP_092985702.1">
    <property type="nucleotide sequence ID" value="NZ_FNFY01000007.1"/>
</dbReference>
<accession>A0A1G9E438</accession>
<reference evidence="3" key="1">
    <citation type="submission" date="2016-10" db="EMBL/GenBank/DDBJ databases">
        <authorList>
            <person name="Varghese N."/>
            <person name="Submissions S."/>
        </authorList>
    </citation>
    <scope>NUCLEOTIDE SEQUENCE [LARGE SCALE GENOMIC DNA]</scope>
    <source>
        <strain evidence="3">CGMCC 1.8895</strain>
    </source>
</reference>
<dbReference type="EMBL" id="FNFY01000007">
    <property type="protein sequence ID" value="SDK70896.1"/>
    <property type="molecule type" value="Genomic_DNA"/>
</dbReference>
<keyword evidence="3" id="KW-1185">Reference proteome</keyword>
<evidence type="ECO:0000313" key="2">
    <source>
        <dbReference type="EMBL" id="SDK70896.1"/>
    </source>
</evidence>
<dbReference type="SUPFAM" id="SSF54593">
    <property type="entry name" value="Glyoxalase/Bleomycin resistance protein/Dihydroxybiphenyl dioxygenase"/>
    <property type="match status" value="1"/>
</dbReference>
<dbReference type="OrthoDB" id="9795306at2"/>
<dbReference type="STRING" id="576118.SAMN05216216_10788"/>
<evidence type="ECO:0000313" key="3">
    <source>
        <dbReference type="Proteomes" id="UP000199008"/>
    </source>
</evidence>
<organism evidence="2 3">
    <name type="scientific">Lacicoccus qingdaonensis</name>
    <dbReference type="NCBI Taxonomy" id="576118"/>
    <lineage>
        <taxon>Bacteria</taxon>
        <taxon>Bacillati</taxon>
        <taxon>Bacillota</taxon>
        <taxon>Bacilli</taxon>
        <taxon>Bacillales</taxon>
        <taxon>Salinicoccaceae</taxon>
        <taxon>Lacicoccus</taxon>
    </lineage>
</organism>
<gene>
    <name evidence="2" type="ORF">SAMN05216216_10788</name>
</gene>
<dbReference type="CDD" id="cd07246">
    <property type="entry name" value="VOC_like"/>
    <property type="match status" value="1"/>
</dbReference>
<dbReference type="AlphaFoldDB" id="A0A1G9E438"/>
<proteinExistence type="predicted"/>
<dbReference type="PANTHER" id="PTHR34109">
    <property type="entry name" value="BNAUNNG04460D PROTEIN-RELATED"/>
    <property type="match status" value="1"/>
</dbReference>
<dbReference type="InterPro" id="IPR029068">
    <property type="entry name" value="Glyas_Bleomycin-R_OHBP_Dase"/>
</dbReference>
<name>A0A1G9E438_9BACL</name>
<evidence type="ECO:0000259" key="1">
    <source>
        <dbReference type="PROSITE" id="PS51819"/>
    </source>
</evidence>
<dbReference type="InterPro" id="IPR037523">
    <property type="entry name" value="VOC_core"/>
</dbReference>
<dbReference type="Proteomes" id="UP000199008">
    <property type="component" value="Unassembled WGS sequence"/>
</dbReference>
<feature type="domain" description="VOC" evidence="1">
    <location>
        <begin position="1"/>
        <end position="125"/>
    </location>
</feature>
<dbReference type="Pfam" id="PF00903">
    <property type="entry name" value="Glyoxalase"/>
    <property type="match status" value="1"/>
</dbReference>
<protein>
    <submittedName>
        <fullName evidence="2">PhnB protein</fullName>
    </submittedName>
</protein>
<dbReference type="InterPro" id="IPR004360">
    <property type="entry name" value="Glyas_Fos-R_dOase_dom"/>
</dbReference>
<dbReference type="Gene3D" id="3.10.180.10">
    <property type="entry name" value="2,3-Dihydroxybiphenyl 1,2-Dioxygenase, domain 1"/>
    <property type="match status" value="1"/>
</dbReference>
<dbReference type="PANTHER" id="PTHR34109:SF1">
    <property type="entry name" value="VOC DOMAIN-CONTAINING PROTEIN"/>
    <property type="match status" value="1"/>
</dbReference>
<sequence length="144" mass="16673">MKQTEIDFIVTDSLKALELYEKIFETERIEVTNFAQGMNEVIFSIYDVRFHMLDANPEYGLNAPDPDHPNTIWFNITVSDIESTYQKALDAGCTAVQDVTEIPDFGVSNAMFTDPFGYMWMLHEVHKEVSFDERIKMWEGKMGE</sequence>
<dbReference type="PROSITE" id="PS51819">
    <property type="entry name" value="VOC"/>
    <property type="match status" value="1"/>
</dbReference>